<organism evidence="9 10">
    <name type="scientific">Rubrimonas cliftonensis</name>
    <dbReference type="NCBI Taxonomy" id="89524"/>
    <lineage>
        <taxon>Bacteria</taxon>
        <taxon>Pseudomonadati</taxon>
        <taxon>Pseudomonadota</taxon>
        <taxon>Alphaproteobacteria</taxon>
        <taxon>Rhodobacterales</taxon>
        <taxon>Paracoccaceae</taxon>
        <taxon>Rubrimonas</taxon>
    </lineage>
</organism>
<dbReference type="AlphaFoldDB" id="A0A1H3VPU5"/>
<dbReference type="EMBL" id="FNQM01000001">
    <property type="protein sequence ID" value="SDZ76845.1"/>
    <property type="molecule type" value="Genomic_DNA"/>
</dbReference>
<evidence type="ECO:0000256" key="1">
    <source>
        <dbReference type="ARBA" id="ARBA00004496"/>
    </source>
</evidence>
<evidence type="ECO:0000256" key="2">
    <source>
        <dbReference type="ARBA" id="ARBA00022448"/>
    </source>
</evidence>
<comment type="subcellular location">
    <subcellularLocation>
        <location evidence="1">Cytoplasm</location>
    </subcellularLocation>
</comment>
<evidence type="ECO:0000256" key="5">
    <source>
        <dbReference type="ARBA" id="ARBA00022679"/>
    </source>
</evidence>
<dbReference type="GO" id="GO:0016301">
    <property type="term" value="F:kinase activity"/>
    <property type="evidence" value="ECO:0007669"/>
    <property type="project" value="UniProtKB-KW"/>
</dbReference>
<dbReference type="GO" id="GO:0016020">
    <property type="term" value="C:membrane"/>
    <property type="evidence" value="ECO:0007669"/>
    <property type="project" value="InterPro"/>
</dbReference>
<evidence type="ECO:0000256" key="7">
    <source>
        <dbReference type="ARBA" id="ARBA00022777"/>
    </source>
</evidence>
<evidence type="ECO:0000313" key="9">
    <source>
        <dbReference type="EMBL" id="SDZ76845.1"/>
    </source>
</evidence>
<dbReference type="InterPro" id="IPR036662">
    <property type="entry name" value="PTS_EIIA_man-typ_sf"/>
</dbReference>
<dbReference type="GO" id="GO:0005737">
    <property type="term" value="C:cytoplasm"/>
    <property type="evidence" value="ECO:0007669"/>
    <property type="project" value="UniProtKB-SubCell"/>
</dbReference>
<keyword evidence="10" id="KW-1185">Reference proteome</keyword>
<dbReference type="Proteomes" id="UP000198703">
    <property type="component" value="Unassembled WGS sequence"/>
</dbReference>
<reference evidence="9 10" key="1">
    <citation type="submission" date="2016-10" db="EMBL/GenBank/DDBJ databases">
        <authorList>
            <person name="de Groot N.N."/>
        </authorList>
    </citation>
    <scope>NUCLEOTIDE SEQUENCE [LARGE SCALE GENOMIC DNA]</scope>
    <source>
        <strain evidence="9 10">DSM 15345</strain>
    </source>
</reference>
<keyword evidence="4" id="KW-0762">Sugar transport</keyword>
<name>A0A1H3VPU5_9RHOB</name>
<proteinExistence type="predicted"/>
<accession>A0A1H3VPU5</accession>
<evidence type="ECO:0000259" key="8">
    <source>
        <dbReference type="PROSITE" id="PS51096"/>
    </source>
</evidence>
<dbReference type="GO" id="GO:0009401">
    <property type="term" value="P:phosphoenolpyruvate-dependent sugar phosphotransferase system"/>
    <property type="evidence" value="ECO:0007669"/>
    <property type="project" value="UniProtKB-KW"/>
</dbReference>
<dbReference type="PANTHER" id="PTHR33799">
    <property type="entry name" value="PTS PERMEASE-RELATED-RELATED"/>
    <property type="match status" value="1"/>
</dbReference>
<dbReference type="SUPFAM" id="SSF53062">
    <property type="entry name" value="PTS system fructose IIA component-like"/>
    <property type="match status" value="1"/>
</dbReference>
<feature type="domain" description="PTS EIIA type-4" evidence="8">
    <location>
        <begin position="1"/>
        <end position="122"/>
    </location>
</feature>
<dbReference type="STRING" id="89524.SAMN05444370_101252"/>
<keyword evidence="7" id="KW-0418">Kinase</keyword>
<dbReference type="Gene3D" id="3.40.50.510">
    <property type="entry name" value="Phosphotransferase system, mannose-type IIA component"/>
    <property type="match status" value="1"/>
</dbReference>
<keyword evidence="5" id="KW-0808">Transferase</keyword>
<evidence type="ECO:0000256" key="3">
    <source>
        <dbReference type="ARBA" id="ARBA00022490"/>
    </source>
</evidence>
<evidence type="ECO:0000313" key="10">
    <source>
        <dbReference type="Proteomes" id="UP000198703"/>
    </source>
</evidence>
<dbReference type="Pfam" id="PF03610">
    <property type="entry name" value="EIIA-man"/>
    <property type="match status" value="1"/>
</dbReference>
<gene>
    <name evidence="9" type="ORF">SAMN05444370_101252</name>
</gene>
<dbReference type="CDD" id="cd00006">
    <property type="entry name" value="PTS_IIA_man"/>
    <property type="match status" value="1"/>
</dbReference>
<sequence>MIGLVIVAHGGLARELLAATEHVVGPLERAVAVSTAPADDLRAKQAEINAAVAAVDTGHGVALVTDMFGGTPCNLAIGAMSSDGVEVVYGANLPLLVKLAKMRERPLAEATDAAIEAGRKYIDGAKRMLDTVDGA</sequence>
<evidence type="ECO:0000256" key="6">
    <source>
        <dbReference type="ARBA" id="ARBA00022683"/>
    </source>
</evidence>
<dbReference type="OrthoDB" id="9794368at2"/>
<keyword evidence="3" id="KW-0963">Cytoplasm</keyword>
<evidence type="ECO:0000256" key="4">
    <source>
        <dbReference type="ARBA" id="ARBA00022597"/>
    </source>
</evidence>
<keyword evidence="2" id="KW-0813">Transport</keyword>
<dbReference type="InterPro" id="IPR004701">
    <property type="entry name" value="PTS_EIIA_man-typ"/>
</dbReference>
<dbReference type="PANTHER" id="PTHR33799:SF1">
    <property type="entry name" value="PTS SYSTEM MANNOSE-SPECIFIC EIIAB COMPONENT-RELATED"/>
    <property type="match status" value="1"/>
</dbReference>
<keyword evidence="6" id="KW-0598">Phosphotransferase system</keyword>
<dbReference type="InterPro" id="IPR033887">
    <property type="entry name" value="PTS_IIA_man"/>
</dbReference>
<dbReference type="PROSITE" id="PS51096">
    <property type="entry name" value="PTS_EIIA_TYPE_4"/>
    <property type="match status" value="1"/>
</dbReference>
<dbReference type="RefSeq" id="WP_093247656.1">
    <property type="nucleotide sequence ID" value="NZ_FNQM01000001.1"/>
</dbReference>
<dbReference type="InterPro" id="IPR051471">
    <property type="entry name" value="Bacterial_PTS_sugar_comp"/>
</dbReference>
<protein>
    <submittedName>
        <fullName evidence="9">PTS system, mannose-specific IIA component</fullName>
    </submittedName>
</protein>